<keyword evidence="1 2" id="KW-0175">Coiled coil</keyword>
<dbReference type="AlphaFoldDB" id="A0A8S2N0N4"/>
<feature type="coiled-coil region" evidence="2">
    <location>
        <begin position="31"/>
        <end position="139"/>
    </location>
</feature>
<comment type="caution">
    <text evidence="4">The sequence shown here is derived from an EMBL/GenBank/DDBJ whole genome shotgun (WGS) entry which is preliminary data.</text>
</comment>
<feature type="domain" description="DUF4200" evidence="3">
    <location>
        <begin position="31"/>
        <end position="148"/>
    </location>
</feature>
<dbReference type="PANTHER" id="PTHR21683:SF2">
    <property type="entry name" value="COILED-COIL DOMAIN-CONTAINING PROTEIN 42 LIKE-2-LIKE"/>
    <property type="match status" value="1"/>
</dbReference>
<dbReference type="InterPro" id="IPR051147">
    <property type="entry name" value="CFAP_domain-containing"/>
</dbReference>
<protein>
    <recommendedName>
        <fullName evidence="3">DUF4200 domain-containing protein</fullName>
    </recommendedName>
</protein>
<name>A0A8S2N0N4_9BILA</name>
<proteinExistence type="predicted"/>
<feature type="non-terminal residue" evidence="4">
    <location>
        <position position="1"/>
    </location>
</feature>
<evidence type="ECO:0000313" key="4">
    <source>
        <dbReference type="EMBL" id="CAF3974876.1"/>
    </source>
</evidence>
<accession>A0A8S2N0N4</accession>
<reference evidence="4" key="1">
    <citation type="submission" date="2021-02" db="EMBL/GenBank/DDBJ databases">
        <authorList>
            <person name="Nowell W R."/>
        </authorList>
    </citation>
    <scope>NUCLEOTIDE SEQUENCE</scope>
</reference>
<evidence type="ECO:0000313" key="5">
    <source>
        <dbReference type="Proteomes" id="UP000681967"/>
    </source>
</evidence>
<dbReference type="InterPro" id="IPR025252">
    <property type="entry name" value="DUF4200"/>
</dbReference>
<gene>
    <name evidence="4" type="ORF">BYL167_LOCUS12285</name>
</gene>
<evidence type="ECO:0000256" key="2">
    <source>
        <dbReference type="SAM" id="Coils"/>
    </source>
</evidence>
<evidence type="ECO:0000256" key="1">
    <source>
        <dbReference type="ARBA" id="ARBA00023054"/>
    </source>
</evidence>
<dbReference type="EMBL" id="CAJOBH010004016">
    <property type="protein sequence ID" value="CAF3974876.1"/>
    <property type="molecule type" value="Genomic_DNA"/>
</dbReference>
<dbReference type="Pfam" id="PF13863">
    <property type="entry name" value="DUF4200"/>
    <property type="match status" value="1"/>
</dbReference>
<dbReference type="PANTHER" id="PTHR21683">
    <property type="entry name" value="COILED-COIL DOMAIN-CONTAINING PROTEIN 42 LIKE-2-LIKE-RELATED"/>
    <property type="match status" value="1"/>
</dbReference>
<sequence>MEDYFRTALSKELAIAPPERDHEHLSSTSRLLEKQREVTEAETLLANQKEEFKLKMQSLKLRREKLNAKEHELRDSLANFEKYINELDSKRMRALKRAQDERELAAAKDKDIEKLQSEIDDLKQKKEELLARIGKFANHNKYLEKTVETADEFQEIRELIDRYTTLKTNKESLLEIQNQREDQLETLRRKREAFIQKKNNEILILNNRIGDLQHELERAEIEARRAENEWNFIQSTAAEKTLLLGNVI</sequence>
<dbReference type="GO" id="GO:0005856">
    <property type="term" value="C:cytoskeleton"/>
    <property type="evidence" value="ECO:0007669"/>
    <property type="project" value="UniProtKB-ARBA"/>
</dbReference>
<dbReference type="Proteomes" id="UP000681967">
    <property type="component" value="Unassembled WGS sequence"/>
</dbReference>
<organism evidence="4 5">
    <name type="scientific">Rotaria magnacalcarata</name>
    <dbReference type="NCBI Taxonomy" id="392030"/>
    <lineage>
        <taxon>Eukaryota</taxon>
        <taxon>Metazoa</taxon>
        <taxon>Spiralia</taxon>
        <taxon>Gnathifera</taxon>
        <taxon>Rotifera</taxon>
        <taxon>Eurotatoria</taxon>
        <taxon>Bdelloidea</taxon>
        <taxon>Philodinida</taxon>
        <taxon>Philodinidae</taxon>
        <taxon>Rotaria</taxon>
    </lineage>
</organism>
<feature type="coiled-coil region" evidence="2">
    <location>
        <begin position="170"/>
        <end position="236"/>
    </location>
</feature>
<evidence type="ECO:0000259" key="3">
    <source>
        <dbReference type="Pfam" id="PF13863"/>
    </source>
</evidence>